<feature type="signal peptide" evidence="2">
    <location>
        <begin position="1"/>
        <end position="23"/>
    </location>
</feature>
<organism evidence="3 4">
    <name type="scientific">Streptomyces nigrescens</name>
    <dbReference type="NCBI Taxonomy" id="1920"/>
    <lineage>
        <taxon>Bacteria</taxon>
        <taxon>Bacillati</taxon>
        <taxon>Actinomycetota</taxon>
        <taxon>Actinomycetes</taxon>
        <taxon>Kitasatosporales</taxon>
        <taxon>Streptomycetaceae</taxon>
        <taxon>Streptomyces</taxon>
    </lineage>
</organism>
<keyword evidence="4" id="KW-1185">Reference proteome</keyword>
<proteinExistence type="predicted"/>
<name>A0ABM7ZTT3_STRNI</name>
<evidence type="ECO:0000313" key="4">
    <source>
        <dbReference type="Proteomes" id="UP001059597"/>
    </source>
</evidence>
<gene>
    <name evidence="3" type="ORF">HEK616_30360</name>
</gene>
<feature type="chain" id="PRO_5046097138" description="Lipoprotein" evidence="2">
    <location>
        <begin position="24"/>
        <end position="166"/>
    </location>
</feature>
<evidence type="ECO:0000256" key="2">
    <source>
        <dbReference type="SAM" id="SignalP"/>
    </source>
</evidence>
<dbReference type="RefSeq" id="WP_261953437.1">
    <property type="nucleotide sequence ID" value="NZ_AP026073.1"/>
</dbReference>
<feature type="region of interest" description="Disordered" evidence="1">
    <location>
        <begin position="142"/>
        <end position="166"/>
    </location>
</feature>
<accession>A0ABM7ZTT3</accession>
<dbReference type="PROSITE" id="PS51257">
    <property type="entry name" value="PROKAR_LIPOPROTEIN"/>
    <property type="match status" value="1"/>
</dbReference>
<dbReference type="Proteomes" id="UP001059597">
    <property type="component" value="Chromosome"/>
</dbReference>
<protein>
    <recommendedName>
        <fullName evidence="5">Lipoprotein</fullName>
    </recommendedName>
</protein>
<dbReference type="EMBL" id="AP026073">
    <property type="protein sequence ID" value="BDM69549.1"/>
    <property type="molecule type" value="Genomic_DNA"/>
</dbReference>
<evidence type="ECO:0008006" key="5">
    <source>
        <dbReference type="Google" id="ProtNLM"/>
    </source>
</evidence>
<sequence>MRFHRILAAAGTVVALASVSACSSLPSGGSPQETAELLRTALHCEKVDIATPPEVARVEAMGMKGINGGGECDDPAVGGGDADFLTIEDMAAFQTAVKADKSEQDDLMIGDDFAVDPGSDDQRRKLLDAGLLFLNCKPGFHAPEGKTADDGEVDGCATTDYSEDLD</sequence>
<evidence type="ECO:0000313" key="3">
    <source>
        <dbReference type="EMBL" id="BDM69549.1"/>
    </source>
</evidence>
<reference evidence="3" key="1">
    <citation type="submission" date="2022-06" db="EMBL/GenBank/DDBJ databases">
        <title>Complete genome sequence of Streptomyces nigrescens HEK616.</title>
        <authorList>
            <person name="Asamizu S."/>
            <person name="Onaka H."/>
        </authorList>
    </citation>
    <scope>NUCLEOTIDE SEQUENCE</scope>
    <source>
        <strain evidence="3">HEK616</strain>
    </source>
</reference>
<evidence type="ECO:0000256" key="1">
    <source>
        <dbReference type="SAM" id="MobiDB-lite"/>
    </source>
</evidence>
<keyword evidence="2" id="KW-0732">Signal</keyword>